<reference evidence="2 4" key="2">
    <citation type="submission" date="2018-09" db="EMBL/GenBank/DDBJ databases">
        <title>Genomic Encyclopedia of Archaeal and Bacterial Type Strains, Phase II (KMG-II): from individual species to whole genera.</title>
        <authorList>
            <person name="Goeker M."/>
        </authorList>
    </citation>
    <scope>NUCLEOTIDE SEQUENCE [LARGE SCALE GENOMIC DNA]</scope>
    <source>
        <strain evidence="2 4">DSM 16337</strain>
    </source>
</reference>
<comment type="caution">
    <text evidence="1">The sequence shown here is derived from an EMBL/GenBank/DDBJ whole genome shotgun (WGS) entry which is preliminary data.</text>
</comment>
<gene>
    <name evidence="2" type="ORF">BDE27_1654</name>
    <name evidence="1" type="ORF">Xehl_03567</name>
</gene>
<sequence length="80" mass="9021">MSIDNLDLVLLKQELVEWHETALEGCELLLEPADKAMLFPSQKKKLQFKTAAEISAFRAGVILARGQFSDLPFDDEVEND</sequence>
<dbReference type="AlphaFoldDB" id="A0A2D0ILA1"/>
<organism evidence="1 3">
    <name type="scientific">Xenorhabdus ehlersii</name>
    <dbReference type="NCBI Taxonomy" id="290111"/>
    <lineage>
        <taxon>Bacteria</taxon>
        <taxon>Pseudomonadati</taxon>
        <taxon>Pseudomonadota</taxon>
        <taxon>Gammaproteobacteria</taxon>
        <taxon>Enterobacterales</taxon>
        <taxon>Morganellaceae</taxon>
        <taxon>Xenorhabdus</taxon>
    </lineage>
</organism>
<keyword evidence="4" id="KW-1185">Reference proteome</keyword>
<reference evidence="1 3" key="1">
    <citation type="journal article" date="2017" name="Nat. Microbiol.">
        <title>Natural product diversity associated with the nematode symbionts Photorhabdus and Xenorhabdus.</title>
        <authorList>
            <person name="Tobias N.J."/>
            <person name="Wolff H."/>
            <person name="Djahanschiri B."/>
            <person name="Grundmann F."/>
            <person name="Kronenwerth M."/>
            <person name="Shi Y.M."/>
            <person name="Simonyi S."/>
            <person name="Grun P."/>
            <person name="Shapiro-Ilan D."/>
            <person name="Pidot S.J."/>
            <person name="Stinear T.P."/>
            <person name="Ebersberger I."/>
            <person name="Bode H.B."/>
        </authorList>
    </citation>
    <scope>NUCLEOTIDE SEQUENCE [LARGE SCALE GENOMIC DNA]</scope>
    <source>
        <strain evidence="1 3">DSM 16337</strain>
    </source>
</reference>
<proteinExistence type="predicted"/>
<dbReference type="Proteomes" id="UP000225605">
    <property type="component" value="Unassembled WGS sequence"/>
</dbReference>
<evidence type="ECO:0000313" key="3">
    <source>
        <dbReference type="Proteomes" id="UP000225605"/>
    </source>
</evidence>
<dbReference type="RefSeq" id="WP_099133725.1">
    <property type="nucleotide sequence ID" value="NZ_CAWNOJ010000036.1"/>
</dbReference>
<dbReference type="OrthoDB" id="6447916at2"/>
<name>A0A2D0ILA1_9GAMM</name>
<evidence type="ECO:0000313" key="1">
    <source>
        <dbReference type="EMBL" id="PHM22556.1"/>
    </source>
</evidence>
<dbReference type="EMBL" id="RAQI01000002">
    <property type="protein sequence ID" value="RKE91432.1"/>
    <property type="molecule type" value="Genomic_DNA"/>
</dbReference>
<dbReference type="Proteomes" id="UP000283568">
    <property type="component" value="Unassembled WGS sequence"/>
</dbReference>
<evidence type="ECO:0000313" key="2">
    <source>
        <dbReference type="EMBL" id="RKE91432.1"/>
    </source>
</evidence>
<accession>A0A2D0ILA1</accession>
<protein>
    <submittedName>
        <fullName evidence="1">Uncharacterized protein</fullName>
    </submittedName>
</protein>
<evidence type="ECO:0000313" key="4">
    <source>
        <dbReference type="Proteomes" id="UP000283568"/>
    </source>
</evidence>
<dbReference type="EMBL" id="NIBT01000024">
    <property type="protein sequence ID" value="PHM22556.1"/>
    <property type="molecule type" value="Genomic_DNA"/>
</dbReference>